<comment type="caution">
    <text evidence="1">The sequence shown here is derived from an EMBL/GenBank/DDBJ whole genome shotgun (WGS) entry which is preliminary data.</text>
</comment>
<dbReference type="Pfam" id="PF04074">
    <property type="entry name" value="DUF386"/>
    <property type="match status" value="1"/>
</dbReference>
<dbReference type="GO" id="GO:0005829">
    <property type="term" value="C:cytosol"/>
    <property type="evidence" value="ECO:0007669"/>
    <property type="project" value="TreeGrafter"/>
</dbReference>
<dbReference type="PANTHER" id="PTHR34986">
    <property type="entry name" value="EVOLVED BETA-GALACTOSIDASE SUBUNIT BETA"/>
    <property type="match status" value="1"/>
</dbReference>
<accession>U2QMQ2</accession>
<dbReference type="InterPro" id="IPR004375">
    <property type="entry name" value="NanQ/TabA/YiaL"/>
</dbReference>
<keyword evidence="2" id="KW-1185">Reference proteome</keyword>
<reference evidence="1 2" key="1">
    <citation type="submission" date="2013-08" db="EMBL/GenBank/DDBJ databases">
        <authorList>
            <person name="Durkin A.S."/>
            <person name="Haft D.R."/>
            <person name="McCorrison J."/>
            <person name="Torralba M."/>
            <person name="Gillis M."/>
            <person name="Haft D.H."/>
            <person name="Methe B."/>
            <person name="Sutton G."/>
            <person name="Nelson K.E."/>
        </authorList>
    </citation>
    <scope>NUCLEOTIDE SEQUENCE [LARGE SCALE GENOMIC DNA]</scope>
    <source>
        <strain evidence="1 2">F0067</strain>
    </source>
</reference>
<dbReference type="Gene3D" id="2.60.120.370">
    <property type="entry name" value="YhcH/YjgK/YiaL"/>
    <property type="match status" value="1"/>
</dbReference>
<dbReference type="EMBL" id="AWEY01000008">
    <property type="protein sequence ID" value="ERK40067.1"/>
    <property type="molecule type" value="Genomic_DNA"/>
</dbReference>
<organism evidence="1 2">
    <name type="scientific">Segatella baroniae F0067</name>
    <dbReference type="NCBI Taxonomy" id="1115809"/>
    <lineage>
        <taxon>Bacteria</taxon>
        <taxon>Pseudomonadati</taxon>
        <taxon>Bacteroidota</taxon>
        <taxon>Bacteroidia</taxon>
        <taxon>Bacteroidales</taxon>
        <taxon>Prevotellaceae</taxon>
        <taxon>Segatella</taxon>
    </lineage>
</organism>
<dbReference type="AlphaFoldDB" id="U2QMQ2"/>
<proteinExistence type="predicted"/>
<dbReference type="NCBIfam" id="TIGR00022">
    <property type="entry name" value="YhcH/YjgK/YiaL family protein"/>
    <property type="match status" value="1"/>
</dbReference>
<dbReference type="Proteomes" id="UP000016648">
    <property type="component" value="Unassembled WGS sequence"/>
</dbReference>
<evidence type="ECO:0000313" key="1">
    <source>
        <dbReference type="EMBL" id="ERK40067.1"/>
    </source>
</evidence>
<dbReference type="SUPFAM" id="SSF51197">
    <property type="entry name" value="Clavaminate synthase-like"/>
    <property type="match status" value="1"/>
</dbReference>
<dbReference type="RefSeq" id="WP_021589196.1">
    <property type="nucleotide sequence ID" value="NZ_AWEY01000008.1"/>
</dbReference>
<dbReference type="PATRIC" id="fig|1115809.3.peg.865"/>
<evidence type="ECO:0000313" key="2">
    <source>
        <dbReference type="Proteomes" id="UP000016648"/>
    </source>
</evidence>
<dbReference type="InterPro" id="IPR037012">
    <property type="entry name" value="NanQ/TabA/YiaL_sf"/>
</dbReference>
<sequence>MIIDTLENLKLYAPMNARIKDVVAFLAEHDLRGMPEGHHEIDGPDFFVNIQEHGAKTADEAVLEYHRVMVDVQIPIGGPETMGYTPVDKLPQDGYDAATDAALLPGIRPESFVTVQPGEFAIFLPTDGHAPCVAPPAGFKKAVFKMKADR</sequence>
<dbReference type="PANTHER" id="PTHR34986:SF1">
    <property type="entry name" value="PROTEIN YIAL"/>
    <property type="match status" value="1"/>
</dbReference>
<name>U2QMQ2_9BACT</name>
<protein>
    <submittedName>
        <fullName evidence="1">YhcH/YjgK/YiaL family protein</fullName>
    </submittedName>
</protein>
<gene>
    <name evidence="1" type="ORF">HMPREF9135_0377</name>
</gene>